<dbReference type="InterPro" id="IPR026057">
    <property type="entry name" value="TBL_C"/>
</dbReference>
<dbReference type="AlphaFoldDB" id="A0AAE0F2E5"/>
<feature type="compositionally biased region" description="Pro residues" evidence="2">
    <location>
        <begin position="872"/>
        <end position="887"/>
    </location>
</feature>
<comment type="similarity">
    <text evidence="1">Belongs to the PC-esterase family. TBL subfamily.</text>
</comment>
<name>A0AAE0F2E5_9CHLO</name>
<dbReference type="Proteomes" id="UP001190700">
    <property type="component" value="Unassembled WGS sequence"/>
</dbReference>
<keyword evidence="3" id="KW-1133">Transmembrane helix</keyword>
<evidence type="ECO:0000256" key="1">
    <source>
        <dbReference type="ARBA" id="ARBA00007727"/>
    </source>
</evidence>
<reference evidence="5 6" key="1">
    <citation type="journal article" date="2015" name="Genome Biol. Evol.">
        <title>Comparative Genomics of a Bacterivorous Green Alga Reveals Evolutionary Causalities and Consequences of Phago-Mixotrophic Mode of Nutrition.</title>
        <authorList>
            <person name="Burns J.A."/>
            <person name="Paasch A."/>
            <person name="Narechania A."/>
            <person name="Kim E."/>
        </authorList>
    </citation>
    <scope>NUCLEOTIDE SEQUENCE [LARGE SCALE GENOMIC DNA]</scope>
    <source>
        <strain evidence="5 6">PLY_AMNH</strain>
    </source>
</reference>
<feature type="region of interest" description="Disordered" evidence="2">
    <location>
        <begin position="844"/>
        <end position="905"/>
    </location>
</feature>
<dbReference type="PANTHER" id="PTHR32285:SF48">
    <property type="entry name" value="PROTEIN TRICHOME BIREFRINGENCE-LIKE 19"/>
    <property type="match status" value="1"/>
</dbReference>
<organism evidence="5 6">
    <name type="scientific">Cymbomonas tetramitiformis</name>
    <dbReference type="NCBI Taxonomy" id="36881"/>
    <lineage>
        <taxon>Eukaryota</taxon>
        <taxon>Viridiplantae</taxon>
        <taxon>Chlorophyta</taxon>
        <taxon>Pyramimonadophyceae</taxon>
        <taxon>Pyramimonadales</taxon>
        <taxon>Pyramimonadaceae</taxon>
        <taxon>Cymbomonas</taxon>
    </lineage>
</organism>
<protein>
    <recommendedName>
        <fullName evidence="4">Trichome birefringence-like C-terminal domain-containing protein</fullName>
    </recommendedName>
</protein>
<dbReference type="InterPro" id="IPR029962">
    <property type="entry name" value="TBL"/>
</dbReference>
<evidence type="ECO:0000313" key="5">
    <source>
        <dbReference type="EMBL" id="KAK3249278.1"/>
    </source>
</evidence>
<dbReference type="Pfam" id="PF13839">
    <property type="entry name" value="PC-Esterase"/>
    <property type="match status" value="1"/>
</dbReference>
<evidence type="ECO:0000256" key="3">
    <source>
        <dbReference type="SAM" id="Phobius"/>
    </source>
</evidence>
<evidence type="ECO:0000256" key="2">
    <source>
        <dbReference type="SAM" id="MobiDB-lite"/>
    </source>
</evidence>
<proteinExistence type="inferred from homology"/>
<accession>A0AAE0F2E5</accession>
<evidence type="ECO:0000259" key="4">
    <source>
        <dbReference type="Pfam" id="PF13839"/>
    </source>
</evidence>
<feature type="transmembrane region" description="Helical" evidence="3">
    <location>
        <begin position="21"/>
        <end position="43"/>
    </location>
</feature>
<sequence length="1106" mass="118656">MGGLEENDAKEKHKDELFTRLLRAIGFGAILCMFAIFFMYSFFGQGPETPDTTEQLTGLAKAPQMAMVQNMGSAGSDPVNPPVEVETAGGGGGGGKGEGIAVKEPPEKGVTINKVFDALDKTTAATKRKKIKKSADWKMTQKDATELMLTKADWQAMMAMEKEQAKDHGRNFKADAKVKGAKKDGKWYFKGMKPKEDNDACYYNTTTRAADFWTPLEGDWQMEAKALPIYYAYDCWSVKFRPGVFQSRYNCKGGALEDGHRLHYKPKGCMLHPVNEYDLLAFLKGRNVWFIGDAFSYQQFEALRCTMHRHNLGPIKEPQGKKTGAVIERYKFENDITINFMYSGLHANAPKLKKVNGKRVLAKKPSQSTAEGLEQEFLAEHNITGAVNQDDQVFGGGKLGFYQMAELLEERLEILRPWDLIVANLGSEFAEARVYQRHILDFLKLYEDRKDQLPVVVWRETTAQHHDNQKYKGGDWHSPIMRSYASEKRPLGKDGKPVPLKDGEFAKLQEEGSAVCMDIPYQEHKEANWRNDMANRLVEAAGIPILRVWESSTKRYDWHSGFCPGGGGANSYCSGGHGNCMFYCQPGVTTQWNEMLRTLMMSPVLFNALNARLPQPPPPPAAPGMPGFPPGEGADAQAVADENRAKEQVWAGAGNWEDAGATPMEEASDASEATPAEGAEQPAVTEAAGQPAESRPESASAEDPPAAGASGDDSGTVEQQKVGPPRSAGLMDVSREESKVEHAPLVGPPGKGEINKDQKKAQTPSKEIAWDVGPLEETEAALNTPPLHEAPVADIPHRDWLKEASEKIDSVAPPAQAEACLGDEYFCTAANFTWASIPPSAATPRNSGHVAGPMDLDNIAGSQTWGDAKNPSTPPAGPPMLTPPATPPSLSVGVALGSEFGDANPTSVPPPPDMVEQFVDAASEVAEGQLSAAAQLTAEGDIGGAAVEMGKAANTIAGTKAAVNEEMQVQQAEKTEQRAALVETLAKQAADAGFDGPTGSAVVTSQVAAIEAAADGQAPAETLGAGGDAALAEAVPGWRGPCACAGDRGRAHHRGDAGAIGAAQRLARGLPKRESRRDKLQAQSAECAYHAGGASLALTDAASKHV</sequence>
<keyword evidence="3" id="KW-0812">Transmembrane</keyword>
<feature type="region of interest" description="Disordered" evidence="2">
    <location>
        <begin position="611"/>
        <end position="765"/>
    </location>
</feature>
<keyword evidence="3" id="KW-0472">Membrane</keyword>
<keyword evidence="6" id="KW-1185">Reference proteome</keyword>
<feature type="compositionally biased region" description="Low complexity" evidence="2">
    <location>
        <begin position="697"/>
        <end position="714"/>
    </location>
</feature>
<gene>
    <name evidence="5" type="ORF">CYMTET_41286</name>
</gene>
<evidence type="ECO:0000313" key="6">
    <source>
        <dbReference type="Proteomes" id="UP001190700"/>
    </source>
</evidence>
<comment type="caution">
    <text evidence="5">The sequence shown here is derived from an EMBL/GenBank/DDBJ whole genome shotgun (WGS) entry which is preliminary data.</text>
</comment>
<feature type="domain" description="Trichome birefringence-like C-terminal" evidence="4">
    <location>
        <begin position="275"/>
        <end position="597"/>
    </location>
</feature>
<feature type="compositionally biased region" description="Pro residues" evidence="2">
    <location>
        <begin position="614"/>
        <end position="629"/>
    </location>
</feature>
<dbReference type="PANTHER" id="PTHR32285">
    <property type="entry name" value="PROTEIN TRICHOME BIREFRINGENCE-LIKE 9-RELATED"/>
    <property type="match status" value="1"/>
</dbReference>
<dbReference type="GO" id="GO:0016413">
    <property type="term" value="F:O-acetyltransferase activity"/>
    <property type="evidence" value="ECO:0007669"/>
    <property type="project" value="InterPro"/>
</dbReference>
<feature type="compositionally biased region" description="Basic and acidic residues" evidence="2">
    <location>
        <begin position="733"/>
        <end position="742"/>
    </location>
</feature>
<dbReference type="EMBL" id="LGRX02027477">
    <property type="protein sequence ID" value="KAK3249278.1"/>
    <property type="molecule type" value="Genomic_DNA"/>
</dbReference>